<organism evidence="1 2">
    <name type="scientific">Brachionus plicatilis</name>
    <name type="common">Marine rotifer</name>
    <name type="synonym">Brachionus muelleri</name>
    <dbReference type="NCBI Taxonomy" id="10195"/>
    <lineage>
        <taxon>Eukaryota</taxon>
        <taxon>Metazoa</taxon>
        <taxon>Spiralia</taxon>
        <taxon>Gnathifera</taxon>
        <taxon>Rotifera</taxon>
        <taxon>Eurotatoria</taxon>
        <taxon>Monogononta</taxon>
        <taxon>Pseudotrocha</taxon>
        <taxon>Ploima</taxon>
        <taxon>Brachionidae</taxon>
        <taxon>Brachionus</taxon>
    </lineage>
</organism>
<comment type="caution">
    <text evidence="1">The sequence shown here is derived from an EMBL/GenBank/DDBJ whole genome shotgun (WGS) entry which is preliminary data.</text>
</comment>
<evidence type="ECO:0000313" key="2">
    <source>
        <dbReference type="Proteomes" id="UP000276133"/>
    </source>
</evidence>
<name>A0A3M7PS80_BRAPC</name>
<reference evidence="1 2" key="1">
    <citation type="journal article" date="2018" name="Sci. Rep.">
        <title>Genomic signatures of local adaptation to the degree of environmental predictability in rotifers.</title>
        <authorList>
            <person name="Franch-Gras L."/>
            <person name="Hahn C."/>
            <person name="Garcia-Roger E.M."/>
            <person name="Carmona M.J."/>
            <person name="Serra M."/>
            <person name="Gomez A."/>
        </authorList>
    </citation>
    <scope>NUCLEOTIDE SEQUENCE [LARGE SCALE GENOMIC DNA]</scope>
    <source>
        <strain evidence="1">HYR1</strain>
    </source>
</reference>
<evidence type="ECO:0000313" key="1">
    <source>
        <dbReference type="EMBL" id="RNA01641.1"/>
    </source>
</evidence>
<sequence length="60" mass="7426">MSIARCLSFRRFQTNVHLCHYRKEEQKKLNKMNLTFFFVNRTLKLVYESNIQQFKKLLNQ</sequence>
<accession>A0A3M7PS80</accession>
<dbReference type="Proteomes" id="UP000276133">
    <property type="component" value="Unassembled WGS sequence"/>
</dbReference>
<dbReference type="EMBL" id="REGN01009234">
    <property type="protein sequence ID" value="RNA01641.1"/>
    <property type="molecule type" value="Genomic_DNA"/>
</dbReference>
<dbReference type="AlphaFoldDB" id="A0A3M7PS80"/>
<gene>
    <name evidence="1" type="ORF">BpHYR1_008173</name>
</gene>
<keyword evidence="2" id="KW-1185">Reference proteome</keyword>
<proteinExistence type="predicted"/>
<protein>
    <submittedName>
        <fullName evidence="1">Uncharacterized protein</fullName>
    </submittedName>
</protein>